<feature type="region of interest" description="Disordered" evidence="1">
    <location>
        <begin position="1"/>
        <end position="86"/>
    </location>
</feature>
<proteinExistence type="predicted"/>
<feature type="compositionally biased region" description="Polar residues" evidence="1">
    <location>
        <begin position="74"/>
        <end position="86"/>
    </location>
</feature>
<protein>
    <submittedName>
        <fullName evidence="2">Uncharacterized protein</fullName>
    </submittedName>
</protein>
<feature type="compositionally biased region" description="Polar residues" evidence="1">
    <location>
        <begin position="23"/>
        <end position="38"/>
    </location>
</feature>
<feature type="compositionally biased region" description="Polar residues" evidence="1">
    <location>
        <begin position="52"/>
        <end position="64"/>
    </location>
</feature>
<reference evidence="3" key="1">
    <citation type="submission" date="2013-01" db="EMBL/GenBank/DDBJ databases">
        <title>Draft Genome Sequence of a Mulberry Tree, Morus notabilis C.K. Schneid.</title>
        <authorList>
            <person name="He N."/>
            <person name="Zhao S."/>
        </authorList>
    </citation>
    <scope>NUCLEOTIDE SEQUENCE</scope>
</reference>
<evidence type="ECO:0000256" key="1">
    <source>
        <dbReference type="SAM" id="MobiDB-lite"/>
    </source>
</evidence>
<accession>W9R4B5</accession>
<keyword evidence="3" id="KW-1185">Reference proteome</keyword>
<evidence type="ECO:0000313" key="3">
    <source>
        <dbReference type="Proteomes" id="UP000030645"/>
    </source>
</evidence>
<dbReference type="EMBL" id="KE344275">
    <property type="protein sequence ID" value="EXB55992.1"/>
    <property type="molecule type" value="Genomic_DNA"/>
</dbReference>
<evidence type="ECO:0000313" key="2">
    <source>
        <dbReference type="EMBL" id="EXB55992.1"/>
    </source>
</evidence>
<feature type="compositionally biased region" description="Polar residues" evidence="1">
    <location>
        <begin position="1"/>
        <end position="14"/>
    </location>
</feature>
<dbReference type="AlphaFoldDB" id="W9R4B5"/>
<organism evidence="2 3">
    <name type="scientific">Morus notabilis</name>
    <dbReference type="NCBI Taxonomy" id="981085"/>
    <lineage>
        <taxon>Eukaryota</taxon>
        <taxon>Viridiplantae</taxon>
        <taxon>Streptophyta</taxon>
        <taxon>Embryophyta</taxon>
        <taxon>Tracheophyta</taxon>
        <taxon>Spermatophyta</taxon>
        <taxon>Magnoliopsida</taxon>
        <taxon>eudicotyledons</taxon>
        <taxon>Gunneridae</taxon>
        <taxon>Pentapetalae</taxon>
        <taxon>rosids</taxon>
        <taxon>fabids</taxon>
        <taxon>Rosales</taxon>
        <taxon>Moraceae</taxon>
        <taxon>Moreae</taxon>
        <taxon>Morus</taxon>
    </lineage>
</organism>
<dbReference type="Proteomes" id="UP000030645">
    <property type="component" value="Unassembled WGS sequence"/>
</dbReference>
<name>W9R4B5_9ROSA</name>
<sequence>MRGRTNATFITIENNNKHKTREQSPLQSADTGSLNTSHPGVLVTQVRPPTTGAITASPQPNPRQGQKALRPPSHSGTNPTTTSGIE</sequence>
<gene>
    <name evidence="2" type="ORF">L484_018778</name>
</gene>